<dbReference type="PANTHER" id="PTHR31040:SF1">
    <property type="entry name" value="NURIM"/>
    <property type="match status" value="1"/>
</dbReference>
<dbReference type="OrthoDB" id="9789029at2"/>
<dbReference type="eggNOG" id="COG2020">
    <property type="taxonomic scope" value="Bacteria"/>
</dbReference>
<accession>K6Z5S1</accession>
<dbReference type="RefSeq" id="WP_007643463.1">
    <property type="nucleotide sequence ID" value="NC_020514.1"/>
</dbReference>
<evidence type="ECO:0000256" key="3">
    <source>
        <dbReference type="ARBA" id="ARBA00022692"/>
    </source>
</evidence>
<dbReference type="Gene3D" id="1.20.120.1630">
    <property type="match status" value="1"/>
</dbReference>
<protein>
    <submittedName>
        <fullName evidence="7">Uncharacterized protein</fullName>
    </submittedName>
</protein>
<feature type="transmembrane region" description="Helical" evidence="6">
    <location>
        <begin position="86"/>
        <end position="109"/>
    </location>
</feature>
<dbReference type="Proteomes" id="UP000011864">
    <property type="component" value="Chromosome"/>
</dbReference>
<dbReference type="PANTHER" id="PTHR31040">
    <property type="entry name" value="NURIM"/>
    <property type="match status" value="1"/>
</dbReference>
<keyword evidence="4 6" id="KW-1133">Transmembrane helix</keyword>
<evidence type="ECO:0000256" key="5">
    <source>
        <dbReference type="ARBA" id="ARBA00023136"/>
    </source>
</evidence>
<evidence type="ECO:0000256" key="6">
    <source>
        <dbReference type="SAM" id="Phobius"/>
    </source>
</evidence>
<feature type="transmembrane region" description="Helical" evidence="6">
    <location>
        <begin position="57"/>
        <end position="80"/>
    </location>
</feature>
<name>K6Z5S1_9ALTE</name>
<dbReference type="InterPro" id="IPR033580">
    <property type="entry name" value="Nurim-like"/>
</dbReference>
<dbReference type="HOGENOM" id="CLU_084189_0_0_6"/>
<keyword evidence="5 6" id="KW-0472">Membrane</keyword>
<dbReference type="GO" id="GO:0016020">
    <property type="term" value="C:membrane"/>
    <property type="evidence" value="ECO:0007669"/>
    <property type="project" value="UniProtKB-SubCell"/>
</dbReference>
<evidence type="ECO:0000256" key="4">
    <source>
        <dbReference type="ARBA" id="ARBA00022989"/>
    </source>
</evidence>
<dbReference type="KEGG" id="gps:C427_2071"/>
<evidence type="ECO:0000256" key="2">
    <source>
        <dbReference type="ARBA" id="ARBA00010631"/>
    </source>
</evidence>
<comment type="similarity">
    <text evidence="2">Belongs to the nurim family.</text>
</comment>
<reference evidence="7 8" key="1">
    <citation type="journal article" date="2013" name="Genome Announc.">
        <title>Complete Genome Sequence of Glaciecola psychrophila Strain 170T.</title>
        <authorList>
            <person name="Yin J."/>
            <person name="Chen J."/>
            <person name="Liu G."/>
            <person name="Yu Y."/>
            <person name="Song L."/>
            <person name="Wang X."/>
            <person name="Qu X."/>
        </authorList>
    </citation>
    <scope>NUCLEOTIDE SEQUENCE [LARGE SCALE GENOMIC DNA]</scope>
    <source>
        <strain evidence="7 8">170</strain>
    </source>
</reference>
<evidence type="ECO:0000313" key="7">
    <source>
        <dbReference type="EMBL" id="AGH44180.1"/>
    </source>
</evidence>
<organism evidence="7 8">
    <name type="scientific">Paraglaciecola psychrophila 170</name>
    <dbReference type="NCBI Taxonomy" id="1129794"/>
    <lineage>
        <taxon>Bacteria</taxon>
        <taxon>Pseudomonadati</taxon>
        <taxon>Pseudomonadota</taxon>
        <taxon>Gammaproteobacteria</taxon>
        <taxon>Alteromonadales</taxon>
        <taxon>Alteromonadaceae</taxon>
        <taxon>Paraglaciecola</taxon>
    </lineage>
</organism>
<dbReference type="AlphaFoldDB" id="K6Z5S1"/>
<dbReference type="STRING" id="1129794.C427_2071"/>
<proteinExistence type="inferred from homology"/>
<gene>
    <name evidence="7" type="ORF">C427_2071</name>
</gene>
<evidence type="ECO:0000313" key="8">
    <source>
        <dbReference type="Proteomes" id="UP000011864"/>
    </source>
</evidence>
<dbReference type="EMBL" id="CP003837">
    <property type="protein sequence ID" value="AGH44180.1"/>
    <property type="molecule type" value="Genomic_DNA"/>
</dbReference>
<feature type="transmembrane region" description="Helical" evidence="6">
    <location>
        <begin position="14"/>
        <end position="36"/>
    </location>
</feature>
<dbReference type="PATRIC" id="fig|1129794.4.peg.2050"/>
<keyword evidence="3 6" id="KW-0812">Transmembrane</keyword>
<evidence type="ECO:0000256" key="1">
    <source>
        <dbReference type="ARBA" id="ARBA00004141"/>
    </source>
</evidence>
<comment type="subcellular location">
    <subcellularLocation>
        <location evidence="1">Membrane</location>
        <topology evidence="1">Multi-pass membrane protein</topology>
    </subcellularLocation>
</comment>
<keyword evidence="8" id="KW-1185">Reference proteome</keyword>
<sequence>MPHTVNSIVPSDSLVTVIVINTFALLLFGLQHSVMARPSFKRWFTRFIDPSNERSTYVLATAVAIGGMCYLWIPFCTVIWQVESEMWGYVIRGIAVFGWLFLFIATFMINHFELFGLRQTFNPLQGKSAPTATFKMSGFYKIVRHPIQTGVLIGIWAVPVSASSHLVFATGISVYIFIGLYFEEKDLVQEFGETYLD</sequence>
<feature type="transmembrane region" description="Helical" evidence="6">
    <location>
        <begin position="151"/>
        <end position="178"/>
    </location>
</feature>